<dbReference type="SMART" id="SM00926">
    <property type="entry name" value="Molybdop_Fe4S4"/>
    <property type="match status" value="1"/>
</dbReference>
<keyword evidence="10" id="KW-1185">Reference proteome</keyword>
<name>A0A1H7WT66_9BACT</name>
<evidence type="ECO:0000256" key="4">
    <source>
        <dbReference type="ARBA" id="ARBA00022729"/>
    </source>
</evidence>
<proteinExistence type="predicted"/>
<dbReference type="Gene3D" id="2.20.25.90">
    <property type="entry name" value="ADC-like domains"/>
    <property type="match status" value="1"/>
</dbReference>
<organism evidence="9 10">
    <name type="scientific">Syntrophus gentianae</name>
    <dbReference type="NCBI Taxonomy" id="43775"/>
    <lineage>
        <taxon>Bacteria</taxon>
        <taxon>Pseudomonadati</taxon>
        <taxon>Thermodesulfobacteriota</taxon>
        <taxon>Syntrophia</taxon>
        <taxon>Syntrophales</taxon>
        <taxon>Syntrophaceae</taxon>
        <taxon>Syntrophus</taxon>
    </lineage>
</organism>
<dbReference type="PROSITE" id="PS51318">
    <property type="entry name" value="TAT"/>
    <property type="match status" value="1"/>
</dbReference>
<dbReference type="GO" id="GO:0016491">
    <property type="term" value="F:oxidoreductase activity"/>
    <property type="evidence" value="ECO:0007669"/>
    <property type="project" value="UniProtKB-KW"/>
</dbReference>
<keyword evidence="3" id="KW-0479">Metal-binding</keyword>
<evidence type="ECO:0000259" key="8">
    <source>
        <dbReference type="PROSITE" id="PS51669"/>
    </source>
</evidence>
<sequence length="859" mass="96027">MDHEHNIPRRDFLKIAGALGIGASASLFPFRNLRQAWAFGEHPQEKPSYTIKKKVPQVCARACEADCAYYVVMGVDPATGLERAITLEGRPEDPVSRGKFCIKGLGFVDSVYDPDRLMVSLKRTNPKKGTDEDPGWITMKTGDAVNEVIAGLKKVKPQEILFASPGDPYTNRLCQSIGATRSDQRTECFGTHYYINCLTLTNPPNKYYMSTYTPSHHVAGYDYDTAKYQVWFGFDSFSKCGKAGMLNHWAAGKKNGAKIVVFNPVRTPLCDGYASEFHAIKPGTDLAVALAMLQVITSGKKYNMDFLRKYSDAAALVDVKTKMTLKDEKGSFLAWCAKHKKAEPIDDCHEPALGGGPFKVVVEGKEISARPVIGLLAEEIKTYTPEWAAKISEVPAKSIRKIALEFAAAAPQSFIPTYKRDAAGPNYANSWRLRHAISVLNALTGAIDHEGGVILLHGLKIPWLEELAPPVVPFPEQPAEPVDFRNEFPVTNEIYLKKDFSAPGHYGMVGWGLYKTNRAKVVFFRNPHRGLFAMIQPQMLEKATEKMDMVVDWNLYLDDLGYFCDYVIPAPHQFEEGKLDTRLYYPKNPCLFGGAPIQKPPGDQIGWGSFAAAIGMAMAPKYWTTDGSGDPAKKIPTNIGDVAIKNVGAGENTADFMKKGAFWIDNKPYENYKTLREIGYGRPQGRIRMYIDEFVPVGHEPLPKWAPRWHASTDPYKFSLLITRAPWHMHADPNFINNAVLKEVTVRNHMDCVWINPEAGKKLGLKEGDMVILENDPNYVKDLPRPQKAKIHLTNRVARQDCILTFHGIGHRAKNLRTAKDFGYRDGDLIPQKDPNIVKKHDPTGMGWVEDVYVSIRKA</sequence>
<feature type="domain" description="4Fe-4S Mo/W bis-MGD-type" evidence="8">
    <location>
        <begin position="52"/>
        <end position="115"/>
    </location>
</feature>
<dbReference type="GO" id="GO:0046872">
    <property type="term" value="F:metal ion binding"/>
    <property type="evidence" value="ECO:0007669"/>
    <property type="project" value="UniProtKB-KW"/>
</dbReference>
<dbReference type="PANTHER" id="PTHR43742:SF9">
    <property type="entry name" value="TETRATHIONATE REDUCTASE SUBUNIT A"/>
    <property type="match status" value="1"/>
</dbReference>
<dbReference type="Gene3D" id="2.40.40.20">
    <property type="match status" value="1"/>
</dbReference>
<dbReference type="PROSITE" id="PS51669">
    <property type="entry name" value="4FE4S_MOW_BIS_MGD"/>
    <property type="match status" value="1"/>
</dbReference>
<evidence type="ECO:0000256" key="6">
    <source>
        <dbReference type="ARBA" id="ARBA00023004"/>
    </source>
</evidence>
<keyword evidence="6" id="KW-0408">Iron</keyword>
<evidence type="ECO:0000256" key="5">
    <source>
        <dbReference type="ARBA" id="ARBA00023002"/>
    </source>
</evidence>
<dbReference type="GO" id="GO:0051539">
    <property type="term" value="F:4 iron, 4 sulfur cluster binding"/>
    <property type="evidence" value="ECO:0007669"/>
    <property type="project" value="UniProtKB-KW"/>
</dbReference>
<dbReference type="SUPFAM" id="SSF50692">
    <property type="entry name" value="ADC-like"/>
    <property type="match status" value="1"/>
</dbReference>
<dbReference type="Gene3D" id="3.30.2070.10">
    <property type="entry name" value="Formate dehydrogenase/DMSO reductase"/>
    <property type="match status" value="1"/>
</dbReference>
<evidence type="ECO:0000256" key="2">
    <source>
        <dbReference type="ARBA" id="ARBA00022505"/>
    </source>
</evidence>
<dbReference type="InterPro" id="IPR006311">
    <property type="entry name" value="TAT_signal"/>
</dbReference>
<dbReference type="PANTHER" id="PTHR43742">
    <property type="entry name" value="TRIMETHYLAMINE-N-OXIDE REDUCTASE"/>
    <property type="match status" value="1"/>
</dbReference>
<dbReference type="STRING" id="43775.SAMN04489760_107137"/>
<dbReference type="OrthoDB" id="9803192at2"/>
<keyword evidence="1" id="KW-0004">4Fe-4S</keyword>
<dbReference type="RefSeq" id="WP_093882991.1">
    <property type="nucleotide sequence ID" value="NZ_FOBS01000007.1"/>
</dbReference>
<dbReference type="Proteomes" id="UP000198744">
    <property type="component" value="Unassembled WGS sequence"/>
</dbReference>
<evidence type="ECO:0000256" key="7">
    <source>
        <dbReference type="ARBA" id="ARBA00023014"/>
    </source>
</evidence>
<dbReference type="InterPro" id="IPR006963">
    <property type="entry name" value="Mopterin_OxRdtase_4Fe-4S_dom"/>
</dbReference>
<evidence type="ECO:0000313" key="10">
    <source>
        <dbReference type="Proteomes" id="UP000198744"/>
    </source>
</evidence>
<dbReference type="InterPro" id="IPR050612">
    <property type="entry name" value="Prok_Mopterin_Oxidored"/>
</dbReference>
<protein>
    <submittedName>
        <fullName evidence="9">Anaerobic selenocysteine-containing dehydrogenase</fullName>
    </submittedName>
</protein>
<keyword evidence="7" id="KW-0411">Iron-sulfur</keyword>
<dbReference type="EMBL" id="FOBS01000007">
    <property type="protein sequence ID" value="SEM24107.1"/>
    <property type="molecule type" value="Genomic_DNA"/>
</dbReference>
<keyword evidence="4" id="KW-0732">Signal</keyword>
<dbReference type="Gene3D" id="3.40.50.740">
    <property type="match status" value="2"/>
</dbReference>
<evidence type="ECO:0000256" key="1">
    <source>
        <dbReference type="ARBA" id="ARBA00022485"/>
    </source>
</evidence>
<dbReference type="Gene3D" id="3.40.228.10">
    <property type="entry name" value="Dimethylsulfoxide Reductase, domain 2"/>
    <property type="match status" value="2"/>
</dbReference>
<keyword evidence="2" id="KW-0500">Molybdenum</keyword>
<keyword evidence="5" id="KW-0560">Oxidoreductase</keyword>
<gene>
    <name evidence="9" type="ORF">SAMN04489760_107137</name>
</gene>
<reference evidence="9 10" key="1">
    <citation type="submission" date="2016-10" db="EMBL/GenBank/DDBJ databases">
        <authorList>
            <person name="de Groot N.N."/>
        </authorList>
    </citation>
    <scope>NUCLEOTIDE SEQUENCE [LARGE SCALE GENOMIC DNA]</scope>
    <source>
        <strain evidence="9 10">DSM 8423</strain>
    </source>
</reference>
<evidence type="ECO:0000256" key="3">
    <source>
        <dbReference type="ARBA" id="ARBA00022723"/>
    </source>
</evidence>
<evidence type="ECO:0000313" key="9">
    <source>
        <dbReference type="EMBL" id="SEM24107.1"/>
    </source>
</evidence>
<dbReference type="AlphaFoldDB" id="A0A1H7WT66"/>
<dbReference type="InterPro" id="IPR009010">
    <property type="entry name" value="Asp_de-COase-like_dom_sf"/>
</dbReference>
<accession>A0A1H7WT66</accession>
<dbReference type="SUPFAM" id="SSF53706">
    <property type="entry name" value="Formate dehydrogenase/DMSO reductase, domains 1-3"/>
    <property type="match status" value="1"/>
</dbReference>